<keyword evidence="4" id="KW-1185">Reference proteome</keyword>
<dbReference type="InterPro" id="IPR025420">
    <property type="entry name" value="DUF4143"/>
</dbReference>
<sequence>MKLLQRKIDSILKEWKKNENRLPLIVKGARQVGKTASILQFAHSNYKNVVAINFVLQPKYKAIFEEGYEVDDIIRNLTLIDPSLKIEPTNTLIFFDEMQDCPACATSLKAFKIDGRYDVICSGSLMGINYQEIESNSVGYKEDYTMHSMDFEEFLWAKGYDSSFINSLYDKMTTVTPLTRIEMDILEKIFREYMTIGGMPAVVNQFVSNKNFSGTLKMQQQLLLDYEEDITKYAHGLDKGRIKNVYDHITVFLGQDNKKFQISKIARGARNREYVGTIEWLRNAGIINVCYCLSQLTLPLKGNYDPKTYKLYYKDTGLLVASLDEESQEDLRTNKNYGTYKGAIYENIVSDMLVKQGYNLYFYRNEKSTIEMDFFIRDAKSLIPVEVKATDNATKSLSKLTAQDGKYPDIRYGIKLCNKNIGFNGKFYTFPYFLTFLLKRLLSTNSLTR</sequence>
<feature type="domain" description="AAA" evidence="1">
    <location>
        <begin position="22"/>
        <end position="155"/>
    </location>
</feature>
<gene>
    <name evidence="3" type="ORF">I6E12_00880</name>
</gene>
<keyword evidence="3" id="KW-0547">Nucleotide-binding</keyword>
<accession>A0ABS9CFF9</accession>
<dbReference type="InterPro" id="IPR041682">
    <property type="entry name" value="AAA_14"/>
</dbReference>
<dbReference type="Pfam" id="PF13635">
    <property type="entry name" value="DUF4143"/>
    <property type="match status" value="1"/>
</dbReference>
<dbReference type="GO" id="GO:0005524">
    <property type="term" value="F:ATP binding"/>
    <property type="evidence" value="ECO:0007669"/>
    <property type="project" value="UniProtKB-KW"/>
</dbReference>
<dbReference type="SUPFAM" id="SSF52540">
    <property type="entry name" value="P-loop containing nucleoside triphosphate hydrolases"/>
    <property type="match status" value="1"/>
</dbReference>
<dbReference type="EMBL" id="JADYTN010000001">
    <property type="protein sequence ID" value="MCF2562671.1"/>
    <property type="molecule type" value="Genomic_DNA"/>
</dbReference>
<dbReference type="PANTHER" id="PTHR33295">
    <property type="entry name" value="ATPASE"/>
    <property type="match status" value="1"/>
</dbReference>
<evidence type="ECO:0000313" key="4">
    <source>
        <dbReference type="Proteomes" id="UP001200470"/>
    </source>
</evidence>
<dbReference type="RefSeq" id="WP_094435599.1">
    <property type="nucleotide sequence ID" value="NZ_JADYTN010000001.1"/>
</dbReference>
<comment type="caution">
    <text evidence="3">The sequence shown here is derived from an EMBL/GenBank/DDBJ whole genome shotgun (WGS) entry which is preliminary data.</text>
</comment>
<organism evidence="3 4">
    <name type="scientific">Xylanibacter brevis</name>
    <dbReference type="NCBI Taxonomy" id="83231"/>
    <lineage>
        <taxon>Bacteria</taxon>
        <taxon>Pseudomonadati</taxon>
        <taxon>Bacteroidota</taxon>
        <taxon>Bacteroidia</taxon>
        <taxon>Bacteroidales</taxon>
        <taxon>Prevotellaceae</taxon>
        <taxon>Xylanibacter</taxon>
    </lineage>
</organism>
<dbReference type="PANTHER" id="PTHR33295:SF7">
    <property type="entry name" value="ATPASE"/>
    <property type="match status" value="1"/>
</dbReference>
<protein>
    <submittedName>
        <fullName evidence="3">ATP-binding protein</fullName>
    </submittedName>
</protein>
<dbReference type="Proteomes" id="UP001200470">
    <property type="component" value="Unassembled WGS sequence"/>
</dbReference>
<reference evidence="3 4" key="1">
    <citation type="submission" date="2020-12" db="EMBL/GenBank/DDBJ databases">
        <title>Whole genome sequences of gut porcine anaerobes.</title>
        <authorList>
            <person name="Kubasova T."/>
            <person name="Jahodarova E."/>
            <person name="Rychlik I."/>
        </authorList>
    </citation>
    <scope>NUCLEOTIDE SEQUENCE [LARGE SCALE GENOMIC DNA]</scope>
    <source>
        <strain evidence="3 4">An925</strain>
    </source>
</reference>
<evidence type="ECO:0000313" key="3">
    <source>
        <dbReference type="EMBL" id="MCF2562671.1"/>
    </source>
</evidence>
<feature type="domain" description="DUF4143" evidence="2">
    <location>
        <begin position="227"/>
        <end position="389"/>
    </location>
</feature>
<name>A0ABS9CFF9_9BACT</name>
<keyword evidence="3" id="KW-0067">ATP-binding</keyword>
<evidence type="ECO:0000259" key="2">
    <source>
        <dbReference type="Pfam" id="PF13635"/>
    </source>
</evidence>
<dbReference type="Pfam" id="PF13173">
    <property type="entry name" value="AAA_14"/>
    <property type="match status" value="1"/>
</dbReference>
<evidence type="ECO:0000259" key="1">
    <source>
        <dbReference type="Pfam" id="PF13173"/>
    </source>
</evidence>
<dbReference type="InterPro" id="IPR027417">
    <property type="entry name" value="P-loop_NTPase"/>
</dbReference>
<proteinExistence type="predicted"/>